<evidence type="ECO:0000259" key="1">
    <source>
        <dbReference type="PROSITE" id="PS51832"/>
    </source>
</evidence>
<evidence type="ECO:0000313" key="3">
    <source>
        <dbReference type="Proteomes" id="UP000017820"/>
    </source>
</evidence>
<dbReference type="InterPro" id="IPR021812">
    <property type="entry name" value="DUF3391"/>
</dbReference>
<dbReference type="PANTHER" id="PTHR43155:SF2">
    <property type="entry name" value="CYCLIC DI-GMP PHOSPHODIESTERASE PA4108"/>
    <property type="match status" value="1"/>
</dbReference>
<dbReference type="CDD" id="cd00077">
    <property type="entry name" value="HDc"/>
    <property type="match status" value="1"/>
</dbReference>
<dbReference type="InterPro" id="IPR037522">
    <property type="entry name" value="HD_GYP_dom"/>
</dbReference>
<dbReference type="SUPFAM" id="SSF109604">
    <property type="entry name" value="HD-domain/PDEase-like"/>
    <property type="match status" value="1"/>
</dbReference>
<dbReference type="PATRIC" id="fig|1353533.3.peg.5121"/>
<dbReference type="Pfam" id="PF11871">
    <property type="entry name" value="DUF3391"/>
    <property type="match status" value="1"/>
</dbReference>
<feature type="domain" description="HD-GYP" evidence="1">
    <location>
        <begin position="134"/>
        <end position="330"/>
    </location>
</feature>
<comment type="caution">
    <text evidence="2">The sequence shown here is derived from an EMBL/GenBank/DDBJ whole genome shotgun (WGS) entry which is preliminary data.</text>
</comment>
<evidence type="ECO:0000313" key="2">
    <source>
        <dbReference type="EMBL" id="ESP90590.1"/>
    </source>
</evidence>
<organism evidence="2 3">
    <name type="scientific">Pseudoalteromonas luteoviolacea (strain 2ta16)</name>
    <dbReference type="NCBI Taxonomy" id="1353533"/>
    <lineage>
        <taxon>Bacteria</taxon>
        <taxon>Pseudomonadati</taxon>
        <taxon>Pseudomonadota</taxon>
        <taxon>Gammaproteobacteria</taxon>
        <taxon>Alteromonadales</taxon>
        <taxon>Pseudoalteromonadaceae</taxon>
        <taxon>Pseudoalteromonas</taxon>
    </lineage>
</organism>
<dbReference type="AlphaFoldDB" id="V4HIH1"/>
<accession>V4HIH1</accession>
<dbReference type="RefSeq" id="WP_023401947.1">
    <property type="nucleotide sequence ID" value="NZ_AUSV01000134.1"/>
</dbReference>
<gene>
    <name evidence="2" type="ORF">PL2TA16_01694</name>
</gene>
<dbReference type="Gene3D" id="1.10.3210.10">
    <property type="entry name" value="Hypothetical protein af1432"/>
    <property type="match status" value="1"/>
</dbReference>
<dbReference type="PANTHER" id="PTHR43155">
    <property type="entry name" value="CYCLIC DI-GMP PHOSPHODIESTERASE PA4108-RELATED"/>
    <property type="match status" value="1"/>
</dbReference>
<sequence length="397" mass="45039">MKKQIPIESLRIGMYVCAIEAQWLKTPFWCHAFLVQSDEQITKLSKYCRRVTIDTEREVVFAQEVKQAQNNNSIKTAKSEKRLRTAYNKQKTMHSCRTVHGKGVSVLNEIFSDVRFGKSLDTDAAKHVVTELTTHVISNTDAMLYLAQMRKKYNCLAQKSVNVCIFSLVFGKHIGIANKKMLHLGLGALLHDIGMLYITPEVLAQSRTLTEEQRQKMQRHPQLGVDILNKAPDIPQDVKDIVLCHHERIDGQGYPSGLAERKMSLLTRMVAITSVYEALTRQRSYQQMYSPIEALQYLYSRRAVEFDERLVEKFIHALSIYPIGCVVETSSGEIALVVKACNENRLRPTIELLSGNKCGHKLDLSDKQHMQMGIKAVISPSDPRVSPILEKLAETVL</sequence>
<dbReference type="Pfam" id="PF13487">
    <property type="entry name" value="HD_5"/>
    <property type="match status" value="1"/>
</dbReference>
<dbReference type="InterPro" id="IPR003607">
    <property type="entry name" value="HD/PDEase_dom"/>
</dbReference>
<name>V4HIH1_PSEL2</name>
<protein>
    <submittedName>
        <fullName evidence="2">HD-GYP domain protein</fullName>
    </submittedName>
</protein>
<reference evidence="2 3" key="1">
    <citation type="submission" date="2013-07" db="EMBL/GenBank/DDBJ databases">
        <title>Draft genome sequence of Pseudoalteromonas luteoviolacea 2ta16.</title>
        <authorList>
            <person name="Allen E.E."/>
            <person name="Azam F."/>
            <person name="Podell S."/>
        </authorList>
    </citation>
    <scope>NUCLEOTIDE SEQUENCE [LARGE SCALE GENOMIC DNA]</scope>
    <source>
        <strain evidence="2 3">2ta16</strain>
    </source>
</reference>
<dbReference type="EMBL" id="AUSV01000134">
    <property type="protein sequence ID" value="ESP90590.1"/>
    <property type="molecule type" value="Genomic_DNA"/>
</dbReference>
<proteinExistence type="predicted"/>
<dbReference type="Proteomes" id="UP000017820">
    <property type="component" value="Unassembled WGS sequence"/>
</dbReference>
<dbReference type="GO" id="GO:0008081">
    <property type="term" value="F:phosphoric diester hydrolase activity"/>
    <property type="evidence" value="ECO:0007669"/>
    <property type="project" value="UniProtKB-ARBA"/>
</dbReference>
<dbReference type="PROSITE" id="PS51832">
    <property type="entry name" value="HD_GYP"/>
    <property type="match status" value="1"/>
</dbReference>